<gene>
    <name evidence="4" type="primary">selplg</name>
</gene>
<keyword evidence="5" id="KW-1185">Reference proteome</keyword>
<organism evidence="4 5">
    <name type="scientific">Salmo trutta</name>
    <name type="common">Brown trout</name>
    <dbReference type="NCBI Taxonomy" id="8032"/>
    <lineage>
        <taxon>Eukaryota</taxon>
        <taxon>Metazoa</taxon>
        <taxon>Chordata</taxon>
        <taxon>Craniata</taxon>
        <taxon>Vertebrata</taxon>
        <taxon>Euteleostomi</taxon>
        <taxon>Actinopterygii</taxon>
        <taxon>Neopterygii</taxon>
        <taxon>Teleostei</taxon>
        <taxon>Protacanthopterygii</taxon>
        <taxon>Salmoniformes</taxon>
        <taxon>Salmonidae</taxon>
        <taxon>Salmoninae</taxon>
        <taxon>Salmo</taxon>
    </lineage>
</organism>
<dbReference type="GeneTree" id="ENSGT01030000234989"/>
<keyword evidence="2" id="KW-0472">Membrane</keyword>
<name>A0A673W5G1_SALTR</name>
<feature type="signal peptide" evidence="3">
    <location>
        <begin position="1"/>
        <end position="23"/>
    </location>
</feature>
<feature type="transmembrane region" description="Helical" evidence="2">
    <location>
        <begin position="329"/>
        <end position="351"/>
    </location>
</feature>
<feature type="compositionally biased region" description="Low complexity" evidence="1">
    <location>
        <begin position="150"/>
        <end position="276"/>
    </location>
</feature>
<dbReference type="PANTHER" id="PTHR17384">
    <property type="entry name" value="P-SELECTIN GLYCOPROTEIN LIGAND-1"/>
    <property type="match status" value="1"/>
</dbReference>
<feature type="region of interest" description="Disordered" evidence="1">
    <location>
        <begin position="145"/>
        <end position="280"/>
    </location>
</feature>
<dbReference type="InterPro" id="IPR026195">
    <property type="entry name" value="PSGL-1"/>
</dbReference>
<dbReference type="InParanoid" id="A0A673W5G1"/>
<keyword evidence="3" id="KW-0732">Signal</keyword>
<feature type="region of interest" description="Disordered" evidence="1">
    <location>
        <begin position="82"/>
        <end position="131"/>
    </location>
</feature>
<sequence length="426" mass="44085">MMSWYNKVYPVLLWSLFLLYSEGSQNFTLTEDRGSIMSINTAATHKSGSSMVETHTVMNNNSTRELGGAITVGANTSEATMMTSLGPTLSPLAMTTSSGTTPSPLTTNQPTSQTSSSHGPSSTSDLLSTTTPNSTIWSSITELNTTSEVSTTTGPSSISGPFSTNVSSSTPGPSSSIVSSSTSGPSSSIVSSSTPGPSSSIVSSSTPGPSSSIVSSSTPGPSSTIVSSSTSGSRFTIVSSSTPGPSSTNFSSSTNETFSTTFPPISTTDNSTNSSSGVLIPKMKTEKVPILITKTTTTMTTLPSEKDPSGGGGLPCSPTRRDGLVSQCLIAIASLAAMATFFMVSCIILCTKYSSRKHRYRVGTNNQGTEMVCISALLHDDNGPHWRPHIPKSNGALLPGTELDSDEEGGDDVTLHSFLPDNEQRV</sequence>
<dbReference type="OrthoDB" id="8927116at2759"/>
<evidence type="ECO:0000313" key="4">
    <source>
        <dbReference type="Ensembl" id="ENSSTUP00000004183.1"/>
    </source>
</evidence>
<evidence type="ECO:0000313" key="5">
    <source>
        <dbReference type="Proteomes" id="UP000472277"/>
    </source>
</evidence>
<dbReference type="GO" id="GO:0005886">
    <property type="term" value="C:plasma membrane"/>
    <property type="evidence" value="ECO:0007669"/>
    <property type="project" value="TreeGrafter"/>
</dbReference>
<evidence type="ECO:0000256" key="3">
    <source>
        <dbReference type="SAM" id="SignalP"/>
    </source>
</evidence>
<dbReference type="PANTHER" id="PTHR17384:SF7">
    <property type="entry name" value="P-SELECTIN GLYCOPROTEIN LIGAND 1"/>
    <property type="match status" value="1"/>
</dbReference>
<proteinExistence type="predicted"/>
<accession>A0A673W5G1</accession>
<reference evidence="4" key="2">
    <citation type="submission" date="2025-09" db="UniProtKB">
        <authorList>
            <consortium name="Ensembl"/>
        </authorList>
    </citation>
    <scope>IDENTIFICATION</scope>
</reference>
<protein>
    <submittedName>
        <fullName evidence="4">Uncharacterized threonine-rich GPI-anchored glycoprotein PJ4664.02-like</fullName>
    </submittedName>
</protein>
<dbReference type="GO" id="GO:0050901">
    <property type="term" value="P:leukocyte tethering or rolling"/>
    <property type="evidence" value="ECO:0007669"/>
    <property type="project" value="TreeGrafter"/>
</dbReference>
<dbReference type="Proteomes" id="UP000472277">
    <property type="component" value="Chromosome 15"/>
</dbReference>
<reference evidence="4" key="1">
    <citation type="submission" date="2025-08" db="UniProtKB">
        <authorList>
            <consortium name="Ensembl"/>
        </authorList>
    </citation>
    <scope>IDENTIFICATION</scope>
</reference>
<dbReference type="Ensembl" id="ENSSTUT00000004437.1">
    <property type="protein sequence ID" value="ENSSTUP00000004183.1"/>
    <property type="gene ID" value="ENSSTUG00000002084.1"/>
</dbReference>
<evidence type="ECO:0000256" key="2">
    <source>
        <dbReference type="SAM" id="Phobius"/>
    </source>
</evidence>
<keyword evidence="2" id="KW-1133">Transmembrane helix</keyword>
<feature type="region of interest" description="Disordered" evidence="1">
    <location>
        <begin position="292"/>
        <end position="318"/>
    </location>
</feature>
<feature type="compositionally biased region" description="Low complexity" evidence="1">
    <location>
        <begin position="95"/>
        <end position="131"/>
    </location>
</feature>
<evidence type="ECO:0000256" key="1">
    <source>
        <dbReference type="SAM" id="MobiDB-lite"/>
    </source>
</evidence>
<dbReference type="AlphaFoldDB" id="A0A673W5G1"/>
<keyword evidence="2" id="KW-0812">Transmembrane</keyword>
<feature type="region of interest" description="Disordered" evidence="1">
    <location>
        <begin position="391"/>
        <end position="413"/>
    </location>
</feature>
<feature type="chain" id="PRO_5025495813" evidence="3">
    <location>
        <begin position="24"/>
        <end position="426"/>
    </location>
</feature>
<dbReference type="OMA" id="NHMYPVR"/>